<evidence type="ECO:0000313" key="1">
    <source>
        <dbReference type="EMBL" id="MBX54220.1"/>
    </source>
</evidence>
<proteinExistence type="predicted"/>
<protein>
    <submittedName>
        <fullName evidence="1">Uncharacterized protein</fullName>
    </submittedName>
</protein>
<dbReference type="AlphaFoldDB" id="A0A2P2PHK5"/>
<organism evidence="1">
    <name type="scientific">Rhizophora mucronata</name>
    <name type="common">Asiatic mangrove</name>
    <dbReference type="NCBI Taxonomy" id="61149"/>
    <lineage>
        <taxon>Eukaryota</taxon>
        <taxon>Viridiplantae</taxon>
        <taxon>Streptophyta</taxon>
        <taxon>Embryophyta</taxon>
        <taxon>Tracheophyta</taxon>
        <taxon>Spermatophyta</taxon>
        <taxon>Magnoliopsida</taxon>
        <taxon>eudicotyledons</taxon>
        <taxon>Gunneridae</taxon>
        <taxon>Pentapetalae</taxon>
        <taxon>rosids</taxon>
        <taxon>fabids</taxon>
        <taxon>Malpighiales</taxon>
        <taxon>Rhizophoraceae</taxon>
        <taxon>Rhizophora</taxon>
    </lineage>
</organism>
<sequence length="16" mass="1796">MLVPNAFSLINYIGED</sequence>
<accession>A0A2P2PHK5</accession>
<reference evidence="1" key="1">
    <citation type="submission" date="2018-02" db="EMBL/GenBank/DDBJ databases">
        <title>Rhizophora mucronata_Transcriptome.</title>
        <authorList>
            <person name="Meera S.P."/>
            <person name="Sreeshan A."/>
            <person name="Augustine A."/>
        </authorList>
    </citation>
    <scope>NUCLEOTIDE SEQUENCE</scope>
    <source>
        <tissue evidence="1">Leaf</tissue>
    </source>
</reference>
<name>A0A2P2PHK5_RHIMU</name>
<dbReference type="EMBL" id="GGEC01073736">
    <property type="protein sequence ID" value="MBX54220.1"/>
    <property type="molecule type" value="Transcribed_RNA"/>
</dbReference>